<evidence type="ECO:0000259" key="2">
    <source>
        <dbReference type="Pfam" id="PF01205"/>
    </source>
</evidence>
<name>A0A6N2ZPQ0_9FIRM</name>
<dbReference type="PANTHER" id="PTHR16301">
    <property type="entry name" value="IMPACT-RELATED"/>
    <property type="match status" value="1"/>
</dbReference>
<proteinExistence type="inferred from homology"/>
<dbReference type="GO" id="GO:0005737">
    <property type="term" value="C:cytoplasm"/>
    <property type="evidence" value="ECO:0007669"/>
    <property type="project" value="TreeGrafter"/>
</dbReference>
<dbReference type="EMBL" id="CACRUX010000017">
    <property type="protein sequence ID" value="VYT80087.1"/>
    <property type="molecule type" value="Genomic_DNA"/>
</dbReference>
<dbReference type="SUPFAM" id="SSF54980">
    <property type="entry name" value="EF-G C-terminal domain-like"/>
    <property type="match status" value="1"/>
</dbReference>
<dbReference type="Gene3D" id="3.30.230.30">
    <property type="entry name" value="Impact, N-terminal domain"/>
    <property type="match status" value="1"/>
</dbReference>
<sequence>MKSYITVAKEHRIEYIVEKSRFIATAIPCETEEEAQAGIARINKEFWDATHNCTAYALGPGQEQQRSSDNGEPSGTAGKPMLEVLKKTGITNTLIVVTRYFGGIKLGAGGLIRAYSHSAAEVIHDAPKTLYAPRQIVALTIDYSYYGAIERFLQEQGYHYESEFAEQVRLLIYVDPADINTLATTMTNLTNGQQTWEPLEEKMVALPYND</sequence>
<dbReference type="Gene3D" id="3.30.70.240">
    <property type="match status" value="1"/>
</dbReference>
<evidence type="ECO:0000256" key="1">
    <source>
        <dbReference type="ARBA" id="ARBA00007665"/>
    </source>
</evidence>
<dbReference type="AlphaFoldDB" id="A0A6N2ZPQ0"/>
<feature type="domain" description="UPF0029" evidence="3">
    <location>
        <begin position="139"/>
        <end position="193"/>
    </location>
</feature>
<protein>
    <submittedName>
        <fullName evidence="4">IMPACT family member YigZ</fullName>
    </submittedName>
</protein>
<gene>
    <name evidence="4" type="primary">yigZ</name>
    <name evidence="4" type="ORF">VRLFYP33_00030</name>
</gene>
<evidence type="ECO:0000313" key="4">
    <source>
        <dbReference type="EMBL" id="VYT80087.1"/>
    </source>
</evidence>
<reference evidence="4" key="1">
    <citation type="submission" date="2019-11" db="EMBL/GenBank/DDBJ databases">
        <authorList>
            <person name="Feng L."/>
        </authorList>
    </citation>
    <scope>NUCLEOTIDE SEQUENCE</scope>
    <source>
        <strain evidence="4">VrattiLFYP33</strain>
    </source>
</reference>
<dbReference type="SUPFAM" id="SSF54211">
    <property type="entry name" value="Ribosomal protein S5 domain 2-like"/>
    <property type="match status" value="1"/>
</dbReference>
<dbReference type="InterPro" id="IPR023582">
    <property type="entry name" value="Impact"/>
</dbReference>
<organism evidence="4">
    <name type="scientific">Veillonella ratti</name>
    <dbReference type="NCBI Taxonomy" id="103892"/>
    <lineage>
        <taxon>Bacteria</taxon>
        <taxon>Bacillati</taxon>
        <taxon>Bacillota</taxon>
        <taxon>Negativicutes</taxon>
        <taxon>Veillonellales</taxon>
        <taxon>Veillonellaceae</taxon>
        <taxon>Veillonella</taxon>
    </lineage>
</organism>
<dbReference type="InterPro" id="IPR036956">
    <property type="entry name" value="Impact_N_sf"/>
</dbReference>
<dbReference type="InterPro" id="IPR020568">
    <property type="entry name" value="Ribosomal_Su5_D2-typ_SF"/>
</dbReference>
<feature type="domain" description="Impact N-terminal" evidence="2">
    <location>
        <begin position="19"/>
        <end position="123"/>
    </location>
</feature>
<dbReference type="PROSITE" id="PS00910">
    <property type="entry name" value="UPF0029"/>
    <property type="match status" value="1"/>
</dbReference>
<dbReference type="NCBIfam" id="TIGR00257">
    <property type="entry name" value="IMPACT_YIGZ"/>
    <property type="match status" value="1"/>
</dbReference>
<dbReference type="RefSeq" id="WP_021840925.1">
    <property type="nucleotide sequence ID" value="NZ_CACRUX010000017.1"/>
</dbReference>
<dbReference type="InterPro" id="IPR015269">
    <property type="entry name" value="UPF0029_Impact_C"/>
</dbReference>
<dbReference type="InterPro" id="IPR020569">
    <property type="entry name" value="UPF0029_Impact_CS"/>
</dbReference>
<dbReference type="Pfam" id="PF01205">
    <property type="entry name" value="Impact_N"/>
    <property type="match status" value="1"/>
</dbReference>
<dbReference type="PANTHER" id="PTHR16301:SF20">
    <property type="entry name" value="IMPACT FAMILY MEMBER YIGZ"/>
    <property type="match status" value="1"/>
</dbReference>
<dbReference type="InterPro" id="IPR015796">
    <property type="entry name" value="Impact_YigZ-like"/>
</dbReference>
<dbReference type="Pfam" id="PF09186">
    <property type="entry name" value="DUF1949"/>
    <property type="match status" value="1"/>
</dbReference>
<comment type="similarity">
    <text evidence="1">Belongs to the IMPACT family.</text>
</comment>
<evidence type="ECO:0000259" key="3">
    <source>
        <dbReference type="Pfam" id="PF09186"/>
    </source>
</evidence>
<dbReference type="GO" id="GO:0006446">
    <property type="term" value="P:regulation of translational initiation"/>
    <property type="evidence" value="ECO:0007669"/>
    <property type="project" value="TreeGrafter"/>
</dbReference>
<accession>A0A6N2ZPQ0</accession>
<dbReference type="InterPro" id="IPR001498">
    <property type="entry name" value="Impact_N"/>
</dbReference>
<dbReference type="InterPro" id="IPR035647">
    <property type="entry name" value="EFG_III/V"/>
</dbReference>